<dbReference type="KEGG" id="doe:DENOEST_2584"/>
<dbReference type="RefSeq" id="WP_145771111.1">
    <property type="nucleotide sequence ID" value="NZ_LR778301.1"/>
</dbReference>
<dbReference type="AlphaFoldDB" id="A0A6S6XXY9"/>
<keyword evidence="2" id="KW-1185">Reference proteome</keyword>
<evidence type="ECO:0008006" key="3">
    <source>
        <dbReference type="Google" id="ProtNLM"/>
    </source>
</evidence>
<dbReference type="Gene3D" id="2.60.40.10">
    <property type="entry name" value="Immunoglobulins"/>
    <property type="match status" value="6"/>
</dbReference>
<dbReference type="Pfam" id="PF05593">
    <property type="entry name" value="RHS_repeat"/>
    <property type="match status" value="1"/>
</dbReference>
<dbReference type="Gene3D" id="2.180.10.10">
    <property type="entry name" value="RHS repeat-associated core"/>
    <property type="match status" value="1"/>
</dbReference>
<reference evidence="1 2" key="1">
    <citation type="submission" date="2020-03" db="EMBL/GenBank/DDBJ databases">
        <authorList>
            <consortium name="Genoscope - CEA"/>
            <person name="William W."/>
        </authorList>
    </citation>
    <scope>NUCLEOTIDE SEQUENCE [LARGE SCALE GENOMIC DNA]</scope>
    <source>
        <strain evidence="2">DSM 16959</strain>
    </source>
</reference>
<dbReference type="InterPro" id="IPR031325">
    <property type="entry name" value="RHS_repeat"/>
</dbReference>
<organism evidence="1 2">
    <name type="scientific">Denitratisoma oestradiolicum</name>
    <dbReference type="NCBI Taxonomy" id="311182"/>
    <lineage>
        <taxon>Bacteria</taxon>
        <taxon>Pseudomonadati</taxon>
        <taxon>Pseudomonadota</taxon>
        <taxon>Betaproteobacteria</taxon>
        <taxon>Nitrosomonadales</taxon>
        <taxon>Sterolibacteriaceae</taxon>
        <taxon>Denitratisoma</taxon>
    </lineage>
</organism>
<dbReference type="EMBL" id="LR778301">
    <property type="protein sequence ID" value="CAB1369749.1"/>
    <property type="molecule type" value="Genomic_DNA"/>
</dbReference>
<sequence length="979" mass="97730">MGIARGAERTGRRARAWGLWLLACAFSIAAHAGLERYDYDALGRLIRVIDEQNQVTEYRYDAVGNILQVVSAGTLVPLSVSSIAPAVFRRGDVRSVVVVGTNLLGTGVTTVDPALDITDVRSVAGQIDFVLGVGSAAALGPGTLTIRSAAGSASAAITIAPVLPRLTVEPTPLAIPPDNTNHQFTLRLSSSDTIDHTVGLSASNANIAVSPSSVTIPSGQTSVMAGITGVIEGQSSVVLNSATLGNSAVPVYVTADFAGLNTSFAPPLGVVLTPPESGTPPIALGPFVSRILGVVTGDHLLSLAPKAVQVGSGPQPLTISGSGLVTAQSVAVMPADGLTLGSLAIAPDGKSATVPITVAADAPTTRRQLVLRNAAGLAFAAASPEADRFDVVPPQPEILSMDPLFGTPGTTLTLSLRGNNLTGAQQVVFQPDAGITASDTPTVSADGKTLTTPVTIPPAAPIGAYAVSVVTAGGSSSTVAGDINTFRVVNEIQGAVTPVVSPLLGVVVESLGGGGTSPLYPVYAKPVGVAVGAVATGIAPAVGIIGETLTVTVRGTGLQGITAAQFLPSTGLVVGGPIVAGDGSSLTFTVAIDPAAPQALRTVRLLAGTVVVPFAGNGADLFLVSAPVPRIESVTPNVWQTGQNGLVVTVRGRDLKPVTGVRLEPADGVSFSAPVIDATGTLLTTNANIAAGTNIGPRALILTNTGGDSNLEATPANTVTLSAMAGQTFTPVVSPLLGVRVGETVPPNTSAPLGPFVSPLLGVVLGEPVPVSTAVDTFARPLGVAVGSVVIATEPPAFIRGATGTLTLHGQALDGATGITVNPANGITLGAPAISPDGSTLQASITVAIDAALGARDIVVSNASGRIPYANSTAPRLQVGVGVPVLDSITPILANQGDRVSLTIRGNNFTGATAVRIVPADGVQMSNTPVVDATGTQITVDFAIAANAPLGARVIQVLVPGAESTADPVPANTFTIYAP</sequence>
<dbReference type="NCBIfam" id="TIGR01643">
    <property type="entry name" value="YD_repeat_2x"/>
    <property type="match status" value="1"/>
</dbReference>
<dbReference type="Proteomes" id="UP000515733">
    <property type="component" value="Chromosome"/>
</dbReference>
<protein>
    <recommendedName>
        <fullName evidence="3">IPT/TIG domain-containing protein</fullName>
    </recommendedName>
</protein>
<accession>A0A6S6XXY9</accession>
<evidence type="ECO:0000313" key="1">
    <source>
        <dbReference type="EMBL" id="CAB1369749.1"/>
    </source>
</evidence>
<name>A0A6S6XXY9_9PROT</name>
<dbReference type="InterPro" id="IPR006530">
    <property type="entry name" value="YD"/>
</dbReference>
<dbReference type="OrthoDB" id="8553452at2"/>
<dbReference type="InterPro" id="IPR013783">
    <property type="entry name" value="Ig-like_fold"/>
</dbReference>
<proteinExistence type="predicted"/>
<evidence type="ECO:0000313" key="2">
    <source>
        <dbReference type="Proteomes" id="UP000515733"/>
    </source>
</evidence>
<gene>
    <name evidence="1" type="ORF">DENOEST_2584</name>
</gene>